<sequence>MKKIYYLLPVYLLLVFISCQEEDANGGVGYLRLEIATNAFVNPQTKIAEDYNPKQIAVQIINGSGTVVKETDDYTIWNSQQIRLSPGTYTIKASSNGFDGSESGFDIPYYVGSEQITIESGKEKTANVTCTLANVKVTVNFDQSFIDAFKSAKTTVASALKDVSALDFEMGKNNKSAYYPVGDLSATVSVVNKADKEFSQTNEITNVKARDHYILNYKVAESGTIGGVDVSVDDTEKTYTFTFNVSTKATTTLTVSTANAWSNFAYLEGEITSSQGTLDSDKMTFEYKLKNAEAWTSTSAILENNNKFKATLRGLTPGTKYTYRMVYKGTEEYASEPLDFTTETQNKVPNLSFDDWYKDGKSQYACAEADFSNKFWDSGNKGANTLKEINPTSPETSDVKAGKAARLASTTAAGQFAAGSLFSGNFISASISPLGAKLNFGQPFTERPSRLTGWYKYNPGTIDKIKTDKVSAVAQGDRDICSIYIALADWSAPFAVSTGDDQFVDFTSSSIIAYGELPAGKTSPESMTDYEQFTIDLKYRDLTRKPTYILIVCSSSKYGDYFTGSTSSVLLLDEFDLIYGEPTVDPDYIN</sequence>
<name>A0A3E4QWA8_BACUN</name>
<organism evidence="3 4">
    <name type="scientific">Bacteroides uniformis</name>
    <dbReference type="NCBI Taxonomy" id="820"/>
    <lineage>
        <taxon>Bacteria</taxon>
        <taxon>Pseudomonadati</taxon>
        <taxon>Bacteroidota</taxon>
        <taxon>Bacteroidia</taxon>
        <taxon>Bacteroidales</taxon>
        <taxon>Bacteroidaceae</taxon>
        <taxon>Bacteroides</taxon>
    </lineage>
</organism>
<evidence type="ECO:0000259" key="2">
    <source>
        <dbReference type="Pfam" id="PF13201"/>
    </source>
</evidence>
<evidence type="ECO:0000313" key="4">
    <source>
        <dbReference type="Proteomes" id="UP000260795"/>
    </source>
</evidence>
<keyword evidence="1" id="KW-0732">Signal</keyword>
<feature type="signal peptide" evidence="1">
    <location>
        <begin position="1"/>
        <end position="21"/>
    </location>
</feature>
<comment type="caution">
    <text evidence="3">The sequence shown here is derived from an EMBL/GenBank/DDBJ whole genome shotgun (WGS) entry which is preliminary data.</text>
</comment>
<dbReference type="CDD" id="cd00063">
    <property type="entry name" value="FN3"/>
    <property type="match status" value="1"/>
</dbReference>
<dbReference type="Pfam" id="PF13201">
    <property type="entry name" value="PCMD"/>
    <property type="match status" value="1"/>
</dbReference>
<dbReference type="InterPro" id="IPR003961">
    <property type="entry name" value="FN3_dom"/>
</dbReference>
<evidence type="ECO:0000313" key="3">
    <source>
        <dbReference type="EMBL" id="RGL11381.1"/>
    </source>
</evidence>
<dbReference type="InterPro" id="IPR025112">
    <property type="entry name" value="PCMD"/>
</dbReference>
<evidence type="ECO:0000256" key="1">
    <source>
        <dbReference type="SAM" id="SignalP"/>
    </source>
</evidence>
<dbReference type="Gene3D" id="2.60.120.890">
    <property type="entry name" value="BT2081, beta-jelly-roll domain"/>
    <property type="match status" value="1"/>
</dbReference>
<dbReference type="RefSeq" id="WP_117681470.1">
    <property type="nucleotide sequence ID" value="NZ_QSRK01000024.1"/>
</dbReference>
<dbReference type="Proteomes" id="UP000260795">
    <property type="component" value="Unassembled WGS sequence"/>
</dbReference>
<dbReference type="EMBL" id="QSRK01000024">
    <property type="protein sequence ID" value="RGL11381.1"/>
    <property type="molecule type" value="Genomic_DNA"/>
</dbReference>
<feature type="domain" description="Putative carbohydrate metabolism" evidence="2">
    <location>
        <begin position="352"/>
        <end position="578"/>
    </location>
</feature>
<dbReference type="PROSITE" id="PS51257">
    <property type="entry name" value="PROKAR_LIPOPROTEIN"/>
    <property type="match status" value="1"/>
</dbReference>
<protein>
    <submittedName>
        <fullName evidence="3">DUF4493 domain-containing protein</fullName>
    </submittedName>
</protein>
<dbReference type="AlphaFoldDB" id="A0A3E4QWA8"/>
<reference evidence="3 4" key="1">
    <citation type="submission" date="2018-08" db="EMBL/GenBank/DDBJ databases">
        <title>A genome reference for cultivated species of the human gut microbiota.</title>
        <authorList>
            <person name="Zou Y."/>
            <person name="Xue W."/>
            <person name="Luo G."/>
        </authorList>
    </citation>
    <scope>NUCLEOTIDE SEQUENCE [LARGE SCALE GENOMIC DNA]</scope>
    <source>
        <strain evidence="3 4">TF08-13</strain>
    </source>
</reference>
<gene>
    <name evidence="3" type="ORF">DXC80_14725</name>
</gene>
<accession>A0A3E4QWA8</accession>
<dbReference type="InterPro" id="IPR038653">
    <property type="entry name" value="Put_CMD_sf"/>
</dbReference>
<dbReference type="Pfam" id="PF14900">
    <property type="entry name" value="DUF4493"/>
    <property type="match status" value="1"/>
</dbReference>
<proteinExistence type="predicted"/>
<feature type="chain" id="PRO_5017612292" evidence="1">
    <location>
        <begin position="22"/>
        <end position="590"/>
    </location>
</feature>
<dbReference type="InterPro" id="IPR027840">
    <property type="entry name" value="DUF4493"/>
</dbReference>